<evidence type="ECO:0008006" key="5">
    <source>
        <dbReference type="Google" id="ProtNLM"/>
    </source>
</evidence>
<feature type="signal peptide" evidence="2">
    <location>
        <begin position="1"/>
        <end position="21"/>
    </location>
</feature>
<feature type="region of interest" description="Disordered" evidence="1">
    <location>
        <begin position="24"/>
        <end position="50"/>
    </location>
</feature>
<protein>
    <recommendedName>
        <fullName evidence="5">Lipoprotein</fullName>
    </recommendedName>
</protein>
<evidence type="ECO:0000313" key="3">
    <source>
        <dbReference type="EMBL" id="TWG83362.1"/>
    </source>
</evidence>
<sequence>MLATRLTRALLVASVTAAMLAACGGNDDEPGAAPQPTPTAPVKPEMRCAP</sequence>
<proteinExistence type="predicted"/>
<reference evidence="3 4" key="1">
    <citation type="submission" date="2019-07" db="EMBL/GenBank/DDBJ databases">
        <title>Genome sequencing of lignin-degrading bacterial isolates.</title>
        <authorList>
            <person name="Gladden J."/>
        </authorList>
    </citation>
    <scope>NUCLEOTIDE SEQUENCE [LARGE SCALE GENOMIC DNA]</scope>
    <source>
        <strain evidence="3 4">J11</strain>
    </source>
</reference>
<keyword evidence="4" id="KW-1185">Reference proteome</keyword>
<comment type="caution">
    <text evidence="3">The sequence shown here is derived from an EMBL/GenBank/DDBJ whole genome shotgun (WGS) entry which is preliminary data.</text>
</comment>
<dbReference type="EMBL" id="VLJN01000025">
    <property type="protein sequence ID" value="TWG83362.1"/>
    <property type="molecule type" value="Genomic_DNA"/>
</dbReference>
<dbReference type="AlphaFoldDB" id="A0A562BDU2"/>
<gene>
    <name evidence="3" type="ORF">L602_003100000470</name>
</gene>
<evidence type="ECO:0000256" key="1">
    <source>
        <dbReference type="SAM" id="MobiDB-lite"/>
    </source>
</evidence>
<evidence type="ECO:0000313" key="4">
    <source>
        <dbReference type="Proteomes" id="UP000318141"/>
    </source>
</evidence>
<organism evidence="3 4">
    <name type="scientific">Cupriavidus gilardii J11</name>
    <dbReference type="NCBI Taxonomy" id="936133"/>
    <lineage>
        <taxon>Bacteria</taxon>
        <taxon>Pseudomonadati</taxon>
        <taxon>Pseudomonadota</taxon>
        <taxon>Betaproteobacteria</taxon>
        <taxon>Burkholderiales</taxon>
        <taxon>Burkholderiaceae</taxon>
        <taxon>Cupriavidus</taxon>
    </lineage>
</organism>
<name>A0A562BDU2_9BURK</name>
<dbReference type="PROSITE" id="PS51257">
    <property type="entry name" value="PROKAR_LIPOPROTEIN"/>
    <property type="match status" value="1"/>
</dbReference>
<feature type="chain" id="PRO_5022213179" description="Lipoprotein" evidence="2">
    <location>
        <begin position="22"/>
        <end position="50"/>
    </location>
</feature>
<accession>A0A562BDU2</accession>
<evidence type="ECO:0000256" key="2">
    <source>
        <dbReference type="SAM" id="SignalP"/>
    </source>
</evidence>
<keyword evidence="2" id="KW-0732">Signal</keyword>
<dbReference type="Proteomes" id="UP000318141">
    <property type="component" value="Unassembled WGS sequence"/>
</dbReference>